<dbReference type="InterPro" id="IPR011006">
    <property type="entry name" value="CheY-like_superfamily"/>
</dbReference>
<name>A0A1F5YW00_9BACT</name>
<evidence type="ECO:0008006" key="4">
    <source>
        <dbReference type="Google" id="ProtNLM"/>
    </source>
</evidence>
<accession>A0A1F5YW00</accession>
<dbReference type="Gene3D" id="3.40.50.2300">
    <property type="match status" value="1"/>
</dbReference>
<feature type="region of interest" description="Disordered" evidence="1">
    <location>
        <begin position="1"/>
        <end position="36"/>
    </location>
</feature>
<organism evidence="2 3">
    <name type="scientific">Candidatus Gottesmanbacteria bacterium RBG_16_52_11</name>
    <dbReference type="NCBI Taxonomy" id="1798374"/>
    <lineage>
        <taxon>Bacteria</taxon>
        <taxon>Candidatus Gottesmaniibacteriota</taxon>
    </lineage>
</organism>
<dbReference type="EMBL" id="MFJD01000003">
    <property type="protein sequence ID" value="OGG04369.1"/>
    <property type="molecule type" value="Genomic_DNA"/>
</dbReference>
<gene>
    <name evidence="2" type="ORF">A2Z33_04305</name>
</gene>
<evidence type="ECO:0000313" key="3">
    <source>
        <dbReference type="Proteomes" id="UP000178448"/>
    </source>
</evidence>
<comment type="caution">
    <text evidence="2">The sequence shown here is derived from an EMBL/GenBank/DDBJ whole genome shotgun (WGS) entry which is preliminary data.</text>
</comment>
<dbReference type="AlphaFoldDB" id="A0A1F5YW00"/>
<sequence length="212" mass="23789">MPMDKQPAILLVEDDPDMTGVPESWYDREKNTPDPARRNQFRMERLRASADNTIVRYWNNQGFRPELATTVEDSLALIEHHGLSFRAALIDKGARNAPGSLGHHGGLDVVQALRTKNPDCFIAVWSGEGTFSPEVVESGISAFTLKPTELDWLVRTVREGINFGHQEGTVFILNTLGSYIPSEQHGVRLYEINGTSSLETYFSGTKHHPERR</sequence>
<evidence type="ECO:0000313" key="2">
    <source>
        <dbReference type="EMBL" id="OGG04369.1"/>
    </source>
</evidence>
<proteinExistence type="predicted"/>
<dbReference type="SUPFAM" id="SSF52172">
    <property type="entry name" value="CheY-like"/>
    <property type="match status" value="1"/>
</dbReference>
<feature type="compositionally biased region" description="Basic and acidic residues" evidence="1">
    <location>
        <begin position="25"/>
        <end position="36"/>
    </location>
</feature>
<evidence type="ECO:0000256" key="1">
    <source>
        <dbReference type="SAM" id="MobiDB-lite"/>
    </source>
</evidence>
<dbReference type="Proteomes" id="UP000178448">
    <property type="component" value="Unassembled WGS sequence"/>
</dbReference>
<reference evidence="2 3" key="1">
    <citation type="journal article" date="2016" name="Nat. Commun.">
        <title>Thousands of microbial genomes shed light on interconnected biogeochemical processes in an aquifer system.</title>
        <authorList>
            <person name="Anantharaman K."/>
            <person name="Brown C.T."/>
            <person name="Hug L.A."/>
            <person name="Sharon I."/>
            <person name="Castelle C.J."/>
            <person name="Probst A.J."/>
            <person name="Thomas B.C."/>
            <person name="Singh A."/>
            <person name="Wilkins M.J."/>
            <person name="Karaoz U."/>
            <person name="Brodie E.L."/>
            <person name="Williams K.H."/>
            <person name="Hubbard S.S."/>
            <person name="Banfield J.F."/>
        </authorList>
    </citation>
    <scope>NUCLEOTIDE SEQUENCE [LARGE SCALE GENOMIC DNA]</scope>
</reference>
<protein>
    <recommendedName>
        <fullName evidence="4">Response regulatory domain-containing protein</fullName>
    </recommendedName>
</protein>